<comment type="subcellular location">
    <subcellularLocation>
        <location evidence="1">Membrane</location>
        <topology evidence="1">Multi-pass membrane protein</topology>
    </subcellularLocation>
</comment>
<evidence type="ECO:0000313" key="9">
    <source>
        <dbReference type="Proteomes" id="UP000721920"/>
    </source>
</evidence>
<gene>
    <name evidence="8" type="ORF">K8U88_04460</name>
</gene>
<protein>
    <submittedName>
        <fullName evidence="8">Bifunctional glycosyltransferase family 2/GtrA family protein</fullName>
    </submittedName>
</protein>
<dbReference type="PANTHER" id="PTHR10859">
    <property type="entry name" value="GLYCOSYL TRANSFERASE"/>
    <property type="match status" value="1"/>
</dbReference>
<dbReference type="PANTHER" id="PTHR10859:SF114">
    <property type="entry name" value="DOLICHOL-PHOSPHATE MANNOSYLTRANSFERASE"/>
    <property type="match status" value="1"/>
</dbReference>
<dbReference type="Gene3D" id="3.90.550.10">
    <property type="entry name" value="Spore Coat Polysaccharide Biosynthesis Protein SpsA, Chain A"/>
    <property type="match status" value="1"/>
</dbReference>
<feature type="transmembrane region" description="Helical" evidence="5">
    <location>
        <begin position="230"/>
        <end position="252"/>
    </location>
</feature>
<evidence type="ECO:0000256" key="3">
    <source>
        <dbReference type="ARBA" id="ARBA00022989"/>
    </source>
</evidence>
<name>A0A921EZY7_9LACO</name>
<reference evidence="8" key="1">
    <citation type="journal article" date="2021" name="PeerJ">
        <title>Extensive microbial diversity within the chicken gut microbiome revealed by metagenomics and culture.</title>
        <authorList>
            <person name="Gilroy R."/>
            <person name="Ravi A."/>
            <person name="Getino M."/>
            <person name="Pursley I."/>
            <person name="Horton D.L."/>
            <person name="Alikhan N.F."/>
            <person name="Baker D."/>
            <person name="Gharbi K."/>
            <person name="Hall N."/>
            <person name="Watson M."/>
            <person name="Adriaenssens E.M."/>
            <person name="Foster-Nyarko E."/>
            <person name="Jarju S."/>
            <person name="Secka A."/>
            <person name="Antonio M."/>
            <person name="Oren A."/>
            <person name="Chaudhuri R.R."/>
            <person name="La Ragione R."/>
            <person name="Hildebrand F."/>
            <person name="Pallen M.J."/>
        </authorList>
    </citation>
    <scope>NUCLEOTIDE SEQUENCE</scope>
    <source>
        <strain evidence="8">CHK173-2145</strain>
    </source>
</reference>
<organism evidence="8 9">
    <name type="scientific">Levilactobacillus hammesii</name>
    <dbReference type="NCBI Taxonomy" id="267633"/>
    <lineage>
        <taxon>Bacteria</taxon>
        <taxon>Bacillati</taxon>
        <taxon>Bacillota</taxon>
        <taxon>Bacilli</taxon>
        <taxon>Lactobacillales</taxon>
        <taxon>Lactobacillaceae</taxon>
        <taxon>Levilactobacillus</taxon>
    </lineage>
</organism>
<comment type="caution">
    <text evidence="8">The sequence shown here is derived from an EMBL/GenBank/DDBJ whole genome shotgun (WGS) entry which is preliminary data.</text>
</comment>
<dbReference type="GO" id="GO:0000271">
    <property type="term" value="P:polysaccharide biosynthetic process"/>
    <property type="evidence" value="ECO:0007669"/>
    <property type="project" value="InterPro"/>
</dbReference>
<sequence length="394" mass="44050">MLSIGVIIPALNPDDKLVTLINQLTTSSALNPIIEEIIIVDDGSDTTHQPIFQQLGQQYPELVILHHLHNRGKGAALKTAFTYVQHHLSNLDGVATMDSDGQHTVDALQSCLEKFAQNPKRLVIGVRHFTNDIPFRSQFGNLLTSGLVRILTRQNISDTQTGLRVIPTTYTTALIDFPGDRFEFEFDMLLQAKKYAVKIVEQPIPTIYLEGNASSHFRVVRDSIAIYSRFLKFAASGLISFLVDISLFYLVLFFIGNHILNSILVATVISRILSSIVNYSINHQVVFNRAGHQTLIKYGCLFVAQMLASGFFTDLLTTLLPATNSQFMPTLAKIIVDFILFTISYQIQRDFIFKRSSTCLTIVVRFIFSQSSYPSSTYCGGYSLQFPGTPIYSS</sequence>
<dbReference type="Pfam" id="PF00535">
    <property type="entry name" value="Glycos_transf_2"/>
    <property type="match status" value="1"/>
</dbReference>
<feature type="domain" description="GtrA/DPMS transmembrane" evidence="7">
    <location>
        <begin position="232"/>
        <end position="353"/>
    </location>
</feature>
<dbReference type="Pfam" id="PF04138">
    <property type="entry name" value="GtrA_DPMS_TM"/>
    <property type="match status" value="1"/>
</dbReference>
<accession>A0A921EZY7</accession>
<evidence type="ECO:0000256" key="5">
    <source>
        <dbReference type="SAM" id="Phobius"/>
    </source>
</evidence>
<keyword evidence="3 5" id="KW-1133">Transmembrane helix</keyword>
<dbReference type="GO" id="GO:0006487">
    <property type="term" value="P:protein N-linked glycosylation"/>
    <property type="evidence" value="ECO:0007669"/>
    <property type="project" value="TreeGrafter"/>
</dbReference>
<proteinExistence type="predicted"/>
<evidence type="ECO:0000256" key="4">
    <source>
        <dbReference type="ARBA" id="ARBA00023136"/>
    </source>
</evidence>
<feature type="transmembrane region" description="Helical" evidence="5">
    <location>
        <begin position="258"/>
        <end position="277"/>
    </location>
</feature>
<dbReference type="EMBL" id="DYXN01000066">
    <property type="protein sequence ID" value="HJE86821.1"/>
    <property type="molecule type" value="Genomic_DNA"/>
</dbReference>
<reference evidence="8" key="2">
    <citation type="submission" date="2021-09" db="EMBL/GenBank/DDBJ databases">
        <authorList>
            <person name="Gilroy R."/>
        </authorList>
    </citation>
    <scope>NUCLEOTIDE SEQUENCE</scope>
    <source>
        <strain evidence="8">CHK173-2145</strain>
    </source>
</reference>
<dbReference type="SUPFAM" id="SSF53448">
    <property type="entry name" value="Nucleotide-diphospho-sugar transferases"/>
    <property type="match status" value="1"/>
</dbReference>
<feature type="transmembrane region" description="Helical" evidence="5">
    <location>
        <begin position="298"/>
        <end position="320"/>
    </location>
</feature>
<dbReference type="AlphaFoldDB" id="A0A921EZY7"/>
<dbReference type="CDD" id="cd04179">
    <property type="entry name" value="DPM_DPG-synthase_like"/>
    <property type="match status" value="1"/>
</dbReference>
<keyword evidence="4 5" id="KW-0472">Membrane</keyword>
<feature type="domain" description="Glycosyltransferase 2-like" evidence="6">
    <location>
        <begin position="6"/>
        <end position="139"/>
    </location>
</feature>
<keyword evidence="2 5" id="KW-0812">Transmembrane</keyword>
<dbReference type="InterPro" id="IPR001173">
    <property type="entry name" value="Glyco_trans_2-like"/>
</dbReference>
<evidence type="ECO:0000256" key="1">
    <source>
        <dbReference type="ARBA" id="ARBA00004141"/>
    </source>
</evidence>
<dbReference type="InterPro" id="IPR029044">
    <property type="entry name" value="Nucleotide-diphossugar_trans"/>
</dbReference>
<evidence type="ECO:0000259" key="7">
    <source>
        <dbReference type="Pfam" id="PF04138"/>
    </source>
</evidence>
<evidence type="ECO:0000259" key="6">
    <source>
        <dbReference type="Pfam" id="PF00535"/>
    </source>
</evidence>
<feature type="transmembrane region" description="Helical" evidence="5">
    <location>
        <begin position="326"/>
        <end position="347"/>
    </location>
</feature>
<dbReference type="GO" id="GO:0016020">
    <property type="term" value="C:membrane"/>
    <property type="evidence" value="ECO:0007669"/>
    <property type="project" value="UniProtKB-SubCell"/>
</dbReference>
<dbReference type="InterPro" id="IPR007267">
    <property type="entry name" value="GtrA_DPMS_TM"/>
</dbReference>
<evidence type="ECO:0000313" key="8">
    <source>
        <dbReference type="EMBL" id="HJE86821.1"/>
    </source>
</evidence>
<dbReference type="Proteomes" id="UP000721920">
    <property type="component" value="Unassembled WGS sequence"/>
</dbReference>
<evidence type="ECO:0000256" key="2">
    <source>
        <dbReference type="ARBA" id="ARBA00022692"/>
    </source>
</evidence>